<comment type="caution">
    <text evidence="7">The sequence shown here is derived from an EMBL/GenBank/DDBJ whole genome shotgun (WGS) entry which is preliminary data.</text>
</comment>
<keyword evidence="8" id="KW-1185">Reference proteome</keyword>
<keyword evidence="5 6" id="KW-0472">Membrane</keyword>
<dbReference type="Proteomes" id="UP001338125">
    <property type="component" value="Unassembled WGS sequence"/>
</dbReference>
<keyword evidence="3 6" id="KW-0812">Transmembrane</keyword>
<dbReference type="PANTHER" id="PTHR19432">
    <property type="entry name" value="SUGAR TRANSPORTER"/>
    <property type="match status" value="1"/>
</dbReference>
<organism evidence="7 8">
    <name type="scientific">Cladobotryum mycophilum</name>
    <dbReference type="NCBI Taxonomy" id="491253"/>
    <lineage>
        <taxon>Eukaryota</taxon>
        <taxon>Fungi</taxon>
        <taxon>Dikarya</taxon>
        <taxon>Ascomycota</taxon>
        <taxon>Pezizomycotina</taxon>
        <taxon>Sordariomycetes</taxon>
        <taxon>Hypocreomycetidae</taxon>
        <taxon>Hypocreales</taxon>
        <taxon>Hypocreaceae</taxon>
        <taxon>Cladobotryum</taxon>
    </lineage>
</organism>
<keyword evidence="2" id="KW-0813">Transport</keyword>
<feature type="transmembrane region" description="Helical" evidence="6">
    <location>
        <begin position="35"/>
        <end position="54"/>
    </location>
</feature>
<dbReference type="InterPro" id="IPR036259">
    <property type="entry name" value="MFS_trans_sf"/>
</dbReference>
<reference evidence="7 8" key="1">
    <citation type="submission" date="2024-01" db="EMBL/GenBank/DDBJ databases">
        <title>Complete genome of Cladobotryum mycophilum ATHUM6906.</title>
        <authorList>
            <person name="Christinaki A.C."/>
            <person name="Myridakis A.I."/>
            <person name="Kouvelis V.N."/>
        </authorList>
    </citation>
    <scope>NUCLEOTIDE SEQUENCE [LARGE SCALE GENOMIC DNA]</scope>
    <source>
        <strain evidence="7 8">ATHUM6906</strain>
    </source>
</reference>
<protein>
    <submittedName>
        <fullName evidence="7">General alpha-glucoside permease</fullName>
    </submittedName>
</protein>
<name>A0ABR0SXV9_9HYPO</name>
<dbReference type="Gene3D" id="1.20.1250.20">
    <property type="entry name" value="MFS general substrate transporter like domains"/>
    <property type="match status" value="1"/>
</dbReference>
<evidence type="ECO:0000256" key="2">
    <source>
        <dbReference type="ARBA" id="ARBA00022448"/>
    </source>
</evidence>
<dbReference type="Pfam" id="PF13347">
    <property type="entry name" value="MFS_2"/>
    <property type="match status" value="1"/>
</dbReference>
<proteinExistence type="predicted"/>
<accession>A0ABR0SXV9</accession>
<dbReference type="EMBL" id="JAVFKD010000002">
    <property type="protein sequence ID" value="KAK5996707.1"/>
    <property type="molecule type" value="Genomic_DNA"/>
</dbReference>
<dbReference type="SUPFAM" id="SSF103473">
    <property type="entry name" value="MFS general substrate transporter"/>
    <property type="match status" value="1"/>
</dbReference>
<evidence type="ECO:0000256" key="3">
    <source>
        <dbReference type="ARBA" id="ARBA00022692"/>
    </source>
</evidence>
<comment type="subcellular location">
    <subcellularLocation>
        <location evidence="1">Membrane</location>
        <topology evidence="1">Multi-pass membrane protein</topology>
    </subcellularLocation>
</comment>
<feature type="transmembrane region" description="Helical" evidence="6">
    <location>
        <begin position="208"/>
        <end position="226"/>
    </location>
</feature>
<keyword evidence="4 6" id="KW-1133">Transmembrane helix</keyword>
<evidence type="ECO:0000313" key="7">
    <source>
        <dbReference type="EMBL" id="KAK5996707.1"/>
    </source>
</evidence>
<evidence type="ECO:0000256" key="1">
    <source>
        <dbReference type="ARBA" id="ARBA00004141"/>
    </source>
</evidence>
<feature type="transmembrane region" description="Helical" evidence="6">
    <location>
        <begin position="74"/>
        <end position="94"/>
    </location>
</feature>
<evidence type="ECO:0000313" key="8">
    <source>
        <dbReference type="Proteomes" id="UP001338125"/>
    </source>
</evidence>
<evidence type="ECO:0000256" key="5">
    <source>
        <dbReference type="ARBA" id="ARBA00023136"/>
    </source>
</evidence>
<evidence type="ECO:0000256" key="4">
    <source>
        <dbReference type="ARBA" id="ARBA00022989"/>
    </source>
</evidence>
<gene>
    <name evidence="7" type="ORF">PT974_02047</name>
</gene>
<sequence>MDHESELDNVPLMEKTSLSDSEEDMLMTEEKTSTWDFLGLTIPSFGLQLAYTVQQVFGVPYLSSLGISDTHLPIYVLSGPLMGFLVPPVVAVFSDRIQSPLGKRKPFIFLGGLGTILSFLFLSSAQPIAETLFPFAAKTASHIIAGLSIYALNFSIQPLQLGLRASVVDHFSPQQQPDANLWISRLQSLGAVFVASIGLFWSPAFWDLSVVVTLVLALLMGVVSLTNPTKPGSQWLESEKLALGPISLRAHVFKLFRKAQN</sequence>
<dbReference type="PANTHER" id="PTHR19432:SF35">
    <property type="entry name" value="SOLUTE CARRIER FAMILY 45 MEMBER 3 ISOFORM X1"/>
    <property type="match status" value="1"/>
</dbReference>
<evidence type="ECO:0000256" key="6">
    <source>
        <dbReference type="SAM" id="Phobius"/>
    </source>
</evidence>
<feature type="transmembrane region" description="Helical" evidence="6">
    <location>
        <begin position="106"/>
        <end position="129"/>
    </location>
</feature>